<dbReference type="GO" id="GO:0005737">
    <property type="term" value="C:cytoplasm"/>
    <property type="evidence" value="ECO:0007669"/>
    <property type="project" value="UniProtKB-SubCell"/>
</dbReference>
<dbReference type="GO" id="GO:0008146">
    <property type="term" value="F:sulfotransferase activity"/>
    <property type="evidence" value="ECO:0007669"/>
    <property type="project" value="InterPro"/>
</dbReference>
<evidence type="ECO:0000313" key="9">
    <source>
        <dbReference type="Proteomes" id="UP001066276"/>
    </source>
</evidence>
<evidence type="ECO:0000259" key="7">
    <source>
        <dbReference type="Pfam" id="PF00685"/>
    </source>
</evidence>
<dbReference type="InterPro" id="IPR027417">
    <property type="entry name" value="P-loop_NTPase"/>
</dbReference>
<organism evidence="8 9">
    <name type="scientific">Pleurodeles waltl</name>
    <name type="common">Iberian ribbed newt</name>
    <dbReference type="NCBI Taxonomy" id="8319"/>
    <lineage>
        <taxon>Eukaryota</taxon>
        <taxon>Metazoa</taxon>
        <taxon>Chordata</taxon>
        <taxon>Craniata</taxon>
        <taxon>Vertebrata</taxon>
        <taxon>Euteleostomi</taxon>
        <taxon>Amphibia</taxon>
        <taxon>Batrachia</taxon>
        <taxon>Caudata</taxon>
        <taxon>Salamandroidea</taxon>
        <taxon>Salamandridae</taxon>
        <taxon>Pleurodelinae</taxon>
        <taxon>Pleurodeles</taxon>
    </lineage>
</organism>
<feature type="domain" description="Sulfotransferase" evidence="7">
    <location>
        <begin position="86"/>
        <end position="334"/>
    </location>
</feature>
<evidence type="ECO:0000256" key="3">
    <source>
        <dbReference type="ARBA" id="ARBA00022490"/>
    </source>
</evidence>
<evidence type="ECO:0000256" key="6">
    <source>
        <dbReference type="SAM" id="MobiDB-lite"/>
    </source>
</evidence>
<evidence type="ECO:0000256" key="2">
    <source>
        <dbReference type="ARBA" id="ARBA00005771"/>
    </source>
</evidence>
<dbReference type="EC" id="2.8.2.-" evidence="5"/>
<evidence type="ECO:0000256" key="1">
    <source>
        <dbReference type="ARBA" id="ARBA00004496"/>
    </source>
</evidence>
<dbReference type="SUPFAM" id="SSF52540">
    <property type="entry name" value="P-loop containing nucleoside triphosphate hydrolases"/>
    <property type="match status" value="1"/>
</dbReference>
<keyword evidence="4 5" id="KW-0808">Transferase</keyword>
<dbReference type="InterPro" id="IPR000863">
    <property type="entry name" value="Sulfotransferase_dom"/>
</dbReference>
<dbReference type="Pfam" id="PF00685">
    <property type="entry name" value="Sulfotransfer_1"/>
    <property type="match status" value="1"/>
</dbReference>
<keyword evidence="3" id="KW-0963">Cytoplasm</keyword>
<accession>A0AAV7PAS8</accession>
<name>A0AAV7PAS8_PLEWA</name>
<comment type="similarity">
    <text evidence="2 5">Belongs to the sulfotransferase 1 family.</text>
</comment>
<dbReference type="Proteomes" id="UP001066276">
    <property type="component" value="Chromosome 7"/>
</dbReference>
<sequence length="343" mass="39642">MLFAAAHVPTSSKRGVPLSEFLPQPPQLSTTFRRSPLSNSTTVQQQNRMDVSHAIAVEEYVTFRGILMCKSIAENYPRVEEFEARPDDVLIATYPKAGTTWLSEIVDMVYQDGDAKKCSRDAIFNRVPYLEMCSPGMPSGVEQLAALPSPRLIKTHLPVHLIPESFWKNNCKILYMARNAKDVAVSYYFFQLAVKVLPAIKTWAEFLEKYMTGEVSCGSWYDHVKGWWQKRVDPCVLYLFYEDMKEDPIREIRKVVQFLNKDLEEEVLEKIIRLTSFKSMKDNPMTNYTTLPQTFLDHSISPFMRKGVSGDWKNHFTVAQNERFEENYARNMEGSLLSFRNEI</sequence>
<gene>
    <name evidence="8" type="ORF">NDU88_003698</name>
</gene>
<dbReference type="EMBL" id="JANPWB010000011">
    <property type="protein sequence ID" value="KAJ1125265.1"/>
    <property type="molecule type" value="Genomic_DNA"/>
</dbReference>
<protein>
    <recommendedName>
        <fullName evidence="5">Sulfotransferase</fullName>
        <ecNumber evidence="5">2.8.2.-</ecNumber>
    </recommendedName>
</protein>
<dbReference type="FunFam" id="3.40.50.300:FF:000433">
    <property type="entry name" value="Estrogen sulfotransferase"/>
    <property type="match status" value="1"/>
</dbReference>
<evidence type="ECO:0000256" key="5">
    <source>
        <dbReference type="RuleBase" id="RU361155"/>
    </source>
</evidence>
<evidence type="ECO:0000313" key="8">
    <source>
        <dbReference type="EMBL" id="KAJ1125265.1"/>
    </source>
</evidence>
<dbReference type="PANTHER" id="PTHR11783">
    <property type="entry name" value="SULFOTRANSFERASE SULT"/>
    <property type="match status" value="1"/>
</dbReference>
<comment type="caution">
    <text evidence="8">The sequence shown here is derived from an EMBL/GenBank/DDBJ whole genome shotgun (WGS) entry which is preliminary data.</text>
</comment>
<proteinExistence type="inferred from homology"/>
<dbReference type="AlphaFoldDB" id="A0AAV7PAS8"/>
<reference evidence="8" key="1">
    <citation type="journal article" date="2022" name="bioRxiv">
        <title>Sequencing and chromosome-scale assembly of the giantPleurodeles waltlgenome.</title>
        <authorList>
            <person name="Brown T."/>
            <person name="Elewa A."/>
            <person name="Iarovenko S."/>
            <person name="Subramanian E."/>
            <person name="Araus A.J."/>
            <person name="Petzold A."/>
            <person name="Susuki M."/>
            <person name="Suzuki K.-i.T."/>
            <person name="Hayashi T."/>
            <person name="Toyoda A."/>
            <person name="Oliveira C."/>
            <person name="Osipova E."/>
            <person name="Leigh N.D."/>
            <person name="Simon A."/>
            <person name="Yun M.H."/>
        </authorList>
    </citation>
    <scope>NUCLEOTIDE SEQUENCE</scope>
    <source>
        <strain evidence="8">20211129_DDA</strain>
        <tissue evidence="8">Liver</tissue>
    </source>
</reference>
<dbReference type="Gene3D" id="3.40.50.300">
    <property type="entry name" value="P-loop containing nucleotide triphosphate hydrolases"/>
    <property type="match status" value="1"/>
</dbReference>
<feature type="region of interest" description="Disordered" evidence="6">
    <location>
        <begin position="1"/>
        <end position="20"/>
    </location>
</feature>
<evidence type="ECO:0000256" key="4">
    <source>
        <dbReference type="ARBA" id="ARBA00022679"/>
    </source>
</evidence>
<comment type="subcellular location">
    <subcellularLocation>
        <location evidence="1">Cytoplasm</location>
    </subcellularLocation>
</comment>
<keyword evidence="9" id="KW-1185">Reference proteome</keyword>